<feature type="region of interest" description="Disordered" evidence="1">
    <location>
        <begin position="1"/>
        <end position="145"/>
    </location>
</feature>
<feature type="compositionally biased region" description="Low complexity" evidence="1">
    <location>
        <begin position="9"/>
        <end position="19"/>
    </location>
</feature>
<name>A0AAD5LFX0_PYTIN</name>
<feature type="compositionally biased region" description="Low complexity" evidence="1">
    <location>
        <begin position="90"/>
        <end position="106"/>
    </location>
</feature>
<comment type="caution">
    <text evidence="2">The sequence shown here is derived from an EMBL/GenBank/DDBJ whole genome shotgun (WGS) entry which is preliminary data.</text>
</comment>
<feature type="compositionally biased region" description="Basic and acidic residues" evidence="1">
    <location>
        <begin position="68"/>
        <end position="89"/>
    </location>
</feature>
<keyword evidence="3" id="KW-1185">Reference proteome</keyword>
<dbReference type="AlphaFoldDB" id="A0AAD5LFX0"/>
<organism evidence="2 3">
    <name type="scientific">Pythium insidiosum</name>
    <name type="common">Pythiosis disease agent</name>
    <dbReference type="NCBI Taxonomy" id="114742"/>
    <lineage>
        <taxon>Eukaryota</taxon>
        <taxon>Sar</taxon>
        <taxon>Stramenopiles</taxon>
        <taxon>Oomycota</taxon>
        <taxon>Peronosporomycetes</taxon>
        <taxon>Pythiales</taxon>
        <taxon>Pythiaceae</taxon>
        <taxon>Pythium</taxon>
    </lineage>
</organism>
<feature type="compositionally biased region" description="Basic and acidic residues" evidence="1">
    <location>
        <begin position="120"/>
        <end position="144"/>
    </location>
</feature>
<reference evidence="2" key="1">
    <citation type="submission" date="2021-12" db="EMBL/GenBank/DDBJ databases">
        <title>Prjna785345.</title>
        <authorList>
            <person name="Rujirawat T."/>
            <person name="Krajaejun T."/>
        </authorList>
    </citation>
    <scope>NUCLEOTIDE SEQUENCE</scope>
    <source>
        <strain evidence="2">Pi057C3</strain>
    </source>
</reference>
<dbReference type="EMBL" id="JAKCXM010000179">
    <property type="protein sequence ID" value="KAJ0399554.1"/>
    <property type="molecule type" value="Genomic_DNA"/>
</dbReference>
<feature type="compositionally biased region" description="Low complexity" evidence="1">
    <location>
        <begin position="177"/>
        <end position="196"/>
    </location>
</feature>
<evidence type="ECO:0008006" key="4">
    <source>
        <dbReference type="Google" id="ProtNLM"/>
    </source>
</evidence>
<evidence type="ECO:0000313" key="3">
    <source>
        <dbReference type="Proteomes" id="UP001209570"/>
    </source>
</evidence>
<evidence type="ECO:0000256" key="1">
    <source>
        <dbReference type="SAM" id="MobiDB-lite"/>
    </source>
</evidence>
<proteinExistence type="predicted"/>
<protein>
    <recommendedName>
        <fullName evidence="4">FAM194 C-terminal domain-containing protein</fullName>
    </recommendedName>
</protein>
<sequence>MEDEPVSLEAPSEPSVVPIEPEPAPIATTIHRDPEPKPHKKKQPKMTAEDFMRAFPVQEFIPVSLDGNQREHDHSESDASETRLADKTPDPVAVDGTATTTTTPDDSNGAAPVEVQQPAEPHDREVDALERPHEAAPASLEKDQGTTGLSAIASAVLALSSLEGGLFSKKKKKHKPTTTASSISKAKTLSKTAASESSDSIAQPVNDLATFHQEPRLILYSSSSTTAIQIRADGSAIAKWPNGSVAISVDRERDGFRAYAAHKDGQVALSLDADGVGFINYYPSGRMMLSTSSSGDGLVFSADGAIVRQWDATLHLRDERWETTDRLGDEPDGALQVKLSDALAVRLQLVDRQQSRRPSALQLDVYFSSNGVRHVLRNWLNSSDPSDHADVCAAVFGPLSVGKSSKKLADLPPRSHQATLHDIRAAVAKLDTSM</sequence>
<accession>A0AAD5LFX0</accession>
<evidence type="ECO:0000313" key="2">
    <source>
        <dbReference type="EMBL" id="KAJ0399554.1"/>
    </source>
</evidence>
<gene>
    <name evidence="2" type="ORF">P43SY_006100</name>
</gene>
<dbReference type="Proteomes" id="UP001209570">
    <property type="component" value="Unassembled WGS sequence"/>
</dbReference>
<feature type="region of interest" description="Disordered" evidence="1">
    <location>
        <begin position="168"/>
        <end position="196"/>
    </location>
</feature>